<name>A0ABY4MVP4_9MICO</name>
<keyword evidence="6 7" id="KW-0472">Membrane</keyword>
<comment type="subcellular location">
    <subcellularLocation>
        <location evidence="1 7">Cell membrane</location>
        <topology evidence="1 7">Multi-pass membrane protein</topology>
    </subcellularLocation>
</comment>
<evidence type="ECO:0000256" key="1">
    <source>
        <dbReference type="ARBA" id="ARBA00004651"/>
    </source>
</evidence>
<keyword evidence="5 7" id="KW-1133">Transmembrane helix</keyword>
<dbReference type="EMBL" id="CP097160">
    <property type="protein sequence ID" value="UQN14217.1"/>
    <property type="molecule type" value="Genomic_DNA"/>
</dbReference>
<evidence type="ECO:0000313" key="9">
    <source>
        <dbReference type="EMBL" id="UQN14217.1"/>
    </source>
</evidence>
<comment type="similarity">
    <text evidence="7">Belongs to the binding-protein-dependent transport system permease family.</text>
</comment>
<proteinExistence type="inferred from homology"/>
<protein>
    <submittedName>
        <fullName evidence="9">ABC transporter permease</fullName>
    </submittedName>
</protein>
<organism evidence="9">
    <name type="scientific">Gulosibacter sediminis</name>
    <dbReference type="NCBI Taxonomy" id="1729695"/>
    <lineage>
        <taxon>Bacteria</taxon>
        <taxon>Bacillati</taxon>
        <taxon>Actinomycetota</taxon>
        <taxon>Actinomycetes</taxon>
        <taxon>Micrococcales</taxon>
        <taxon>Microbacteriaceae</taxon>
        <taxon>Gulosibacter</taxon>
    </lineage>
</organism>
<dbReference type="PROSITE" id="PS50928">
    <property type="entry name" value="ABC_TM1"/>
    <property type="match status" value="1"/>
</dbReference>
<dbReference type="InterPro" id="IPR050366">
    <property type="entry name" value="BP-dependent_transpt_permease"/>
</dbReference>
<dbReference type="Pfam" id="PF00528">
    <property type="entry name" value="BPD_transp_1"/>
    <property type="match status" value="1"/>
</dbReference>
<evidence type="ECO:0000256" key="5">
    <source>
        <dbReference type="ARBA" id="ARBA00022989"/>
    </source>
</evidence>
<evidence type="ECO:0000256" key="6">
    <source>
        <dbReference type="ARBA" id="ARBA00023136"/>
    </source>
</evidence>
<keyword evidence="2 7" id="KW-0813">Transport</keyword>
<feature type="transmembrane region" description="Helical" evidence="7">
    <location>
        <begin position="255"/>
        <end position="279"/>
    </location>
</feature>
<evidence type="ECO:0000259" key="8">
    <source>
        <dbReference type="PROSITE" id="PS50928"/>
    </source>
</evidence>
<feature type="transmembrane region" description="Helical" evidence="7">
    <location>
        <begin position="125"/>
        <end position="144"/>
    </location>
</feature>
<evidence type="ECO:0000256" key="4">
    <source>
        <dbReference type="ARBA" id="ARBA00022692"/>
    </source>
</evidence>
<feature type="transmembrane region" description="Helical" evidence="7">
    <location>
        <begin position="24"/>
        <end position="46"/>
    </location>
</feature>
<sequence>MTVPPITASLPAQRQRASGRGMRVGILLCLIIVAWYVVAALAPQLLAPGNPLAIDPTQAYQAPSLAHPFGTDESGRDIYTRVVHGAARSLTIGVVATVIGLALGTLLALIAAFGGRIGDWLSTRLIETLYALPGILLALLLLSLTGPGVVPATIAVGLATAPGYARMLRSQLLRVRESGYVEADRILGRTWGWRLWHTVLPNAFAPLFALATLGVGQAVVWAAALSYLGLGDPPPSAEWGAMLNAGATYLPAGGWWMSVFPGAAIALVAVTGTLLGRFVEAEARRSR</sequence>
<dbReference type="PANTHER" id="PTHR43386:SF25">
    <property type="entry name" value="PEPTIDE ABC TRANSPORTER PERMEASE PROTEIN"/>
    <property type="match status" value="1"/>
</dbReference>
<dbReference type="InterPro" id="IPR035906">
    <property type="entry name" value="MetI-like_sf"/>
</dbReference>
<dbReference type="SUPFAM" id="SSF161098">
    <property type="entry name" value="MetI-like"/>
    <property type="match status" value="1"/>
</dbReference>
<gene>
    <name evidence="9" type="ORF">M3M28_09165</name>
</gene>
<reference evidence="9" key="1">
    <citation type="submission" date="2022-05" db="EMBL/GenBank/DDBJ databases">
        <title>Complete genome sequence of toluene-degrading Gulosibacter sediminis strain ACHW.36C.</title>
        <authorList>
            <person name="Wai A.C."/>
            <person name="Lai G.K."/>
            <person name="Griffin S.D."/>
            <person name="Leung F.C."/>
        </authorList>
    </citation>
    <scope>NUCLEOTIDE SEQUENCE [LARGE SCALE GENOMIC DNA]</scope>
    <source>
        <strain evidence="9">ACHW.36C</strain>
    </source>
</reference>
<feature type="transmembrane region" description="Helical" evidence="7">
    <location>
        <begin position="90"/>
        <end position="113"/>
    </location>
</feature>
<feature type="domain" description="ABC transmembrane type-1" evidence="8">
    <location>
        <begin position="86"/>
        <end position="276"/>
    </location>
</feature>
<dbReference type="InterPro" id="IPR000515">
    <property type="entry name" value="MetI-like"/>
</dbReference>
<evidence type="ECO:0000256" key="7">
    <source>
        <dbReference type="RuleBase" id="RU363032"/>
    </source>
</evidence>
<evidence type="ECO:0000256" key="3">
    <source>
        <dbReference type="ARBA" id="ARBA00022475"/>
    </source>
</evidence>
<keyword evidence="4 7" id="KW-0812">Transmembrane</keyword>
<dbReference type="PANTHER" id="PTHR43386">
    <property type="entry name" value="OLIGOPEPTIDE TRANSPORT SYSTEM PERMEASE PROTEIN APPC"/>
    <property type="match status" value="1"/>
</dbReference>
<feature type="transmembrane region" description="Helical" evidence="7">
    <location>
        <begin position="150"/>
        <end position="168"/>
    </location>
</feature>
<dbReference type="Gene3D" id="1.10.3720.10">
    <property type="entry name" value="MetI-like"/>
    <property type="match status" value="1"/>
</dbReference>
<accession>A0ABY4MVP4</accession>
<feature type="transmembrane region" description="Helical" evidence="7">
    <location>
        <begin position="204"/>
        <end position="230"/>
    </location>
</feature>
<keyword evidence="3" id="KW-1003">Cell membrane</keyword>
<evidence type="ECO:0000256" key="2">
    <source>
        <dbReference type="ARBA" id="ARBA00022448"/>
    </source>
</evidence>
<dbReference type="CDD" id="cd06261">
    <property type="entry name" value="TM_PBP2"/>
    <property type="match status" value="1"/>
</dbReference>